<reference evidence="2" key="1">
    <citation type="journal article" date="2021" name="Life">
        <title>Mitogenomics and Evolutionary History of Rodent Whipworms (Trichuris spp.) Originating from Three Biogeographic Regions.</title>
        <authorList>
            <person name="Petruzela J."/>
            <person name="Ribas A."/>
            <person name="de Bellocq J.G."/>
        </authorList>
    </citation>
    <scope>NUCLEOTIDE SEQUENCE</scope>
</reference>
<keyword evidence="1" id="KW-1133">Transmembrane helix</keyword>
<dbReference type="EMBL" id="MZ229685">
    <property type="protein sequence ID" value="QXJ80301.1"/>
    <property type="molecule type" value="Genomic_DNA"/>
</dbReference>
<keyword evidence="2" id="KW-0496">Mitochondrion</keyword>
<proteinExistence type="predicted"/>
<dbReference type="Gene3D" id="1.10.287.3510">
    <property type="match status" value="1"/>
</dbReference>
<name>A0A8F5DQ81_9BILA</name>
<accession>A0A8F5DQ81</accession>
<feature type="transmembrane region" description="Helical" evidence="1">
    <location>
        <begin position="51"/>
        <end position="71"/>
    </location>
</feature>
<dbReference type="AlphaFoldDB" id="A0A8F5DQ81"/>
<geneLocation type="mitochondrion" evidence="2"/>
<gene>
    <name evidence="2" type="primary">NAD4L</name>
</gene>
<keyword evidence="1" id="KW-0812">Transmembrane</keyword>
<keyword evidence="1" id="KW-0472">Membrane</keyword>
<evidence type="ECO:0000313" key="2">
    <source>
        <dbReference type="EMBL" id="QXJ80301.1"/>
    </source>
</evidence>
<organism evidence="2">
    <name type="scientific">Trichuris sp. 2 ARS-2017</name>
    <dbReference type="NCBI Taxonomy" id="2040584"/>
    <lineage>
        <taxon>Eukaryota</taxon>
        <taxon>Metazoa</taxon>
        <taxon>Ecdysozoa</taxon>
        <taxon>Nematoda</taxon>
        <taxon>Enoplea</taxon>
        <taxon>Dorylaimia</taxon>
        <taxon>Trichinellida</taxon>
        <taxon>Trichuridae</taxon>
        <taxon>Trichuris</taxon>
    </lineage>
</organism>
<evidence type="ECO:0000256" key="1">
    <source>
        <dbReference type="SAM" id="Phobius"/>
    </source>
</evidence>
<protein>
    <submittedName>
        <fullName evidence="2">NADH dehydrogenase subunit 4L</fullName>
    </submittedName>
</protein>
<feature type="transmembrane region" description="Helical" evidence="1">
    <location>
        <begin position="23"/>
        <end position="45"/>
    </location>
</feature>
<sequence length="83" mass="9727">MFNLESWLFISGSTKIVFWCKHLLTVFIGLELISLSLISMTWTYLWPQTMWFMMISVIHSVIGMLILLLVMRQMGNDKTLNLV</sequence>